<dbReference type="AlphaFoldDB" id="A0A0W0SWT7"/>
<organism evidence="1 2">
    <name type="scientific">Legionella drozanskii LLAP-1</name>
    <dbReference type="NCBI Taxonomy" id="1212489"/>
    <lineage>
        <taxon>Bacteria</taxon>
        <taxon>Pseudomonadati</taxon>
        <taxon>Pseudomonadota</taxon>
        <taxon>Gammaproteobacteria</taxon>
        <taxon>Legionellales</taxon>
        <taxon>Legionellaceae</taxon>
        <taxon>Legionella</taxon>
    </lineage>
</organism>
<dbReference type="RefSeq" id="WP_058495685.1">
    <property type="nucleotide sequence ID" value="NZ_CAAAIU010000002.1"/>
</dbReference>
<protein>
    <submittedName>
        <fullName evidence="1">Uncharacterized protein</fullName>
    </submittedName>
</protein>
<reference evidence="1 2" key="1">
    <citation type="submission" date="2015-11" db="EMBL/GenBank/DDBJ databases">
        <title>Genomic analysis of 38 Legionella species identifies large and diverse effector repertoires.</title>
        <authorList>
            <person name="Burstein D."/>
            <person name="Amaro F."/>
            <person name="Zusman T."/>
            <person name="Lifshitz Z."/>
            <person name="Cohen O."/>
            <person name="Gilbert J.A."/>
            <person name="Pupko T."/>
            <person name="Shuman H.A."/>
            <person name="Segal G."/>
        </authorList>
    </citation>
    <scope>NUCLEOTIDE SEQUENCE [LARGE SCALE GENOMIC DNA]</scope>
    <source>
        <strain evidence="1 2">ATCC 700990</strain>
    </source>
</reference>
<evidence type="ECO:0000313" key="2">
    <source>
        <dbReference type="Proteomes" id="UP000054736"/>
    </source>
</evidence>
<dbReference type="PATRIC" id="fig|1212489.4.peg.1467"/>
<dbReference type="OrthoDB" id="5650559at2"/>
<dbReference type="EMBL" id="LNXY01000020">
    <property type="protein sequence ID" value="KTC87769.1"/>
    <property type="molecule type" value="Genomic_DNA"/>
</dbReference>
<keyword evidence="2" id="KW-1185">Reference proteome</keyword>
<comment type="caution">
    <text evidence="1">The sequence shown here is derived from an EMBL/GenBank/DDBJ whole genome shotgun (WGS) entry which is preliminary data.</text>
</comment>
<name>A0A0W0SWT7_9GAMM</name>
<dbReference type="Proteomes" id="UP000054736">
    <property type="component" value="Unassembled WGS sequence"/>
</dbReference>
<gene>
    <name evidence="1" type="ORF">Ldro_1388</name>
</gene>
<accession>A0A0W0SWT7</accession>
<sequence length="146" mass="17260">MSNPLKQILLKMARLSKSDQRWIISKLSSAQAQRFNQEQGEQLLQDARRFRKLNTDLQPLICRNTQKTPSFHQRLSEYPALYIAIVLEQGNYVWQEQFLTRFDKDGSIKHLLTTQVKPLKCSTRQVLFRQWENTLSFDEQMETIDG</sequence>
<dbReference type="STRING" id="1212489.Ldro_1388"/>
<evidence type="ECO:0000313" key="1">
    <source>
        <dbReference type="EMBL" id="KTC87769.1"/>
    </source>
</evidence>
<proteinExistence type="predicted"/>